<evidence type="ECO:0000256" key="12">
    <source>
        <dbReference type="RuleBase" id="RU363112"/>
    </source>
</evidence>
<sequence length="471" mass="52759">MSILDIWFRSRDRPKILLAILFTLWKLFLLCIALLSPGPGYDTSTKLLHPKPSLPGTIAESGWGLSARLRNLVRWDAIYFIEIARRGYSWEQEWAFAWGFTKFMALASKGLTLIGLSDPDGNEVVAGILVSHAFHLLSVLMLHELTLFVCSTLSASKCSKIALLAASLHVISPAGMFLSAPYAESCFSFLNFTGFYVYAKTLGTHHKDQVVCRDVFILFSGLIFGLATTFRGNGLFSGLVFIYDAIDCMARILQSAEIRQNIRRLFVVCVSGILMALITVLPQYMAYNVYCSSSSADTLVRPWCSDWIPSIYAWVQREYWCVGFLQYWTLSNLPLFVLAAPMLYILLHSGLWAFDRGASAKTRPSQYNKKGATEPLPPKSGLVIDNAIVRRIAVPQVVLAALALTTYHVQIITRLSSGYPVWYWWLASLIAENRETSIWGRKFHSASIITRWMVLYAIVQGGLFASFLPPA</sequence>
<keyword evidence="6 12" id="KW-0328">Glycosyltransferase</keyword>
<keyword evidence="7 12" id="KW-0808">Transferase</keyword>
<dbReference type="Proteomes" id="UP001590951">
    <property type="component" value="Unassembled WGS sequence"/>
</dbReference>
<feature type="transmembrane region" description="Helical" evidence="12">
    <location>
        <begin position="161"/>
        <end position="176"/>
    </location>
</feature>
<feature type="transmembrane region" description="Helical" evidence="12">
    <location>
        <begin position="448"/>
        <end position="468"/>
    </location>
</feature>
<dbReference type="PANTHER" id="PTHR12468:SF2">
    <property type="entry name" value="GPI MANNOSYLTRANSFERASE 2"/>
    <property type="match status" value="1"/>
</dbReference>
<comment type="pathway">
    <text evidence="2 12">Glycolipid biosynthesis; glycosylphosphatidylinositol-anchor biosynthesis.</text>
</comment>
<keyword evidence="14" id="KW-1185">Reference proteome</keyword>
<proteinExistence type="inferred from homology"/>
<dbReference type="PANTHER" id="PTHR12468">
    <property type="entry name" value="GPI MANNOSYLTRANSFERASE 2"/>
    <property type="match status" value="1"/>
</dbReference>
<comment type="subcellular location">
    <subcellularLocation>
        <location evidence="1 12">Endoplasmic reticulum membrane</location>
        <topology evidence="1 12">Multi-pass membrane protein</topology>
    </subcellularLocation>
</comment>
<evidence type="ECO:0000256" key="3">
    <source>
        <dbReference type="ARBA" id="ARBA00008698"/>
    </source>
</evidence>
<evidence type="ECO:0000256" key="7">
    <source>
        <dbReference type="ARBA" id="ARBA00022679"/>
    </source>
</evidence>
<dbReference type="EMBL" id="JBHFEH010000001">
    <property type="protein sequence ID" value="KAL2059430.1"/>
    <property type="molecule type" value="Genomic_DNA"/>
</dbReference>
<dbReference type="EC" id="2.4.1.-" evidence="12"/>
<evidence type="ECO:0000256" key="10">
    <source>
        <dbReference type="ARBA" id="ARBA00022989"/>
    </source>
</evidence>
<comment type="caution">
    <text evidence="12">Lacks conserved residue(s) required for the propagation of feature annotation.</text>
</comment>
<comment type="similarity">
    <text evidence="3 12">Belongs to the PIGV family.</text>
</comment>
<evidence type="ECO:0000256" key="11">
    <source>
        <dbReference type="ARBA" id="ARBA00023136"/>
    </source>
</evidence>
<evidence type="ECO:0000256" key="1">
    <source>
        <dbReference type="ARBA" id="ARBA00004477"/>
    </source>
</evidence>
<evidence type="ECO:0000256" key="5">
    <source>
        <dbReference type="ARBA" id="ARBA00022502"/>
    </source>
</evidence>
<keyword evidence="9 12" id="KW-0256">Endoplasmic reticulum</keyword>
<feature type="transmembrane region" description="Helical" evidence="12">
    <location>
        <begin position="124"/>
        <end position="149"/>
    </location>
</feature>
<reference evidence="13 14" key="1">
    <citation type="submission" date="2024-09" db="EMBL/GenBank/DDBJ databases">
        <title>Rethinking Asexuality: The Enigmatic Case of Functional Sexual Genes in Lepraria (Stereocaulaceae).</title>
        <authorList>
            <person name="Doellman M."/>
            <person name="Sun Y."/>
            <person name="Barcenas-Pena A."/>
            <person name="Lumbsch H.T."/>
            <person name="Grewe F."/>
        </authorList>
    </citation>
    <scope>NUCLEOTIDE SEQUENCE [LARGE SCALE GENOMIC DNA]</scope>
    <source>
        <strain evidence="13 14">Grewe 0041</strain>
    </source>
</reference>
<keyword evidence="11 12" id="KW-0472">Membrane</keyword>
<keyword evidence="8 12" id="KW-0812">Transmembrane</keyword>
<comment type="caution">
    <text evidence="13">The sequence shown here is derived from an EMBL/GenBank/DDBJ whole genome shotgun (WGS) entry which is preliminary data.</text>
</comment>
<name>A0ABR4BNY2_9LECA</name>
<keyword evidence="10 12" id="KW-1133">Transmembrane helix</keyword>
<evidence type="ECO:0000313" key="14">
    <source>
        <dbReference type="Proteomes" id="UP001590951"/>
    </source>
</evidence>
<dbReference type="InterPro" id="IPR007315">
    <property type="entry name" value="PIG-V/Gpi18"/>
</dbReference>
<organism evidence="13 14">
    <name type="scientific">Lepraria finkii</name>
    <dbReference type="NCBI Taxonomy" id="1340010"/>
    <lineage>
        <taxon>Eukaryota</taxon>
        <taxon>Fungi</taxon>
        <taxon>Dikarya</taxon>
        <taxon>Ascomycota</taxon>
        <taxon>Pezizomycotina</taxon>
        <taxon>Lecanoromycetes</taxon>
        <taxon>OSLEUM clade</taxon>
        <taxon>Lecanoromycetidae</taxon>
        <taxon>Lecanorales</taxon>
        <taxon>Lecanorineae</taxon>
        <taxon>Stereocaulaceae</taxon>
        <taxon>Lepraria</taxon>
    </lineage>
</organism>
<keyword evidence="5 12" id="KW-0337">GPI-anchor biosynthesis</keyword>
<gene>
    <name evidence="13" type="ORF">ABVK25_000723</name>
</gene>
<evidence type="ECO:0000256" key="4">
    <source>
        <dbReference type="ARBA" id="ARBA00013795"/>
    </source>
</evidence>
<evidence type="ECO:0000256" key="8">
    <source>
        <dbReference type="ARBA" id="ARBA00022692"/>
    </source>
</evidence>
<feature type="transmembrane region" description="Helical" evidence="12">
    <location>
        <begin position="333"/>
        <end position="354"/>
    </location>
</feature>
<evidence type="ECO:0000256" key="9">
    <source>
        <dbReference type="ARBA" id="ARBA00022824"/>
    </source>
</evidence>
<feature type="transmembrane region" description="Helical" evidence="12">
    <location>
        <begin position="265"/>
        <end position="285"/>
    </location>
</feature>
<feature type="transmembrane region" description="Helical" evidence="12">
    <location>
        <begin position="16"/>
        <end position="35"/>
    </location>
</feature>
<accession>A0ABR4BNY2</accession>
<dbReference type="Pfam" id="PF04188">
    <property type="entry name" value="Mannosyl_trans2"/>
    <property type="match status" value="1"/>
</dbReference>
<comment type="function">
    <text evidence="12">Mannosyltransferase involved in glycosylphosphatidylinositol-anchor biosynthesis.</text>
</comment>
<protein>
    <recommendedName>
        <fullName evidence="4 12">GPI mannosyltransferase 2</fullName>
        <ecNumber evidence="12">2.4.1.-</ecNumber>
    </recommendedName>
</protein>
<evidence type="ECO:0000256" key="6">
    <source>
        <dbReference type="ARBA" id="ARBA00022676"/>
    </source>
</evidence>
<evidence type="ECO:0000313" key="13">
    <source>
        <dbReference type="EMBL" id="KAL2059430.1"/>
    </source>
</evidence>
<evidence type="ECO:0000256" key="2">
    <source>
        <dbReference type="ARBA" id="ARBA00004687"/>
    </source>
</evidence>